<dbReference type="RefSeq" id="WP_067380554.1">
    <property type="nucleotide sequence ID" value="NZ_BDQI01000030.1"/>
</dbReference>
<dbReference type="Proteomes" id="UP000217446">
    <property type="component" value="Unassembled WGS sequence"/>
</dbReference>
<evidence type="ECO:0008006" key="3">
    <source>
        <dbReference type="Google" id="ProtNLM"/>
    </source>
</evidence>
<dbReference type="STRING" id="1963.AQJ27_40520"/>
<proteinExistence type="predicted"/>
<sequence length="234" mass="24484">MTLFRGLLRRARSRPRTAVAAVTVLALAGAVGTAELTVRGRVADRFATAAEHRLGKTPDVGLGSTPALWQLAQGVYPEVELEAAGASVNQFHDLDIDARLRDVRPGAGAVTVRSTTVDVGIGTESLAGDQLRQMNGTMAADPASGRLIVHAGPGGAVAIPLKPSLHGMSIEITPEQPTFNGNPLPEALSEKLTEKARRTVELADLPLELKPQRLTVTDNGLSLSLRGGPATLDV</sequence>
<evidence type="ECO:0000313" key="1">
    <source>
        <dbReference type="EMBL" id="GAX56927.1"/>
    </source>
</evidence>
<dbReference type="AlphaFoldDB" id="A0A250VRU5"/>
<comment type="caution">
    <text evidence="1">The sequence shown here is derived from an EMBL/GenBank/DDBJ whole genome shotgun (WGS) entry which is preliminary data.</text>
</comment>
<dbReference type="InterPro" id="IPR021373">
    <property type="entry name" value="DUF2993"/>
</dbReference>
<protein>
    <recommendedName>
        <fullName evidence="3">DUF2993 domain-containing protein</fullName>
    </recommendedName>
</protein>
<dbReference type="EMBL" id="BDQI01000030">
    <property type="protein sequence ID" value="GAX56927.1"/>
    <property type="molecule type" value="Genomic_DNA"/>
</dbReference>
<reference evidence="2" key="1">
    <citation type="submission" date="2017-05" db="EMBL/GenBank/DDBJ databases">
        <title>Streptomyces olivochromogenes NBRC 3561 whole genome shotgun sequence.</title>
        <authorList>
            <person name="Dohra H."/>
            <person name="Kodani S."/>
        </authorList>
    </citation>
    <scope>NUCLEOTIDE SEQUENCE [LARGE SCALE GENOMIC DNA]</scope>
    <source>
        <strain evidence="2">NBRC 3561</strain>
    </source>
</reference>
<name>A0A250VRU5_STROL</name>
<organism evidence="1 2">
    <name type="scientific">Streptomyces olivochromogenes</name>
    <dbReference type="NCBI Taxonomy" id="1963"/>
    <lineage>
        <taxon>Bacteria</taxon>
        <taxon>Bacillati</taxon>
        <taxon>Actinomycetota</taxon>
        <taxon>Actinomycetes</taxon>
        <taxon>Kitasatosporales</taxon>
        <taxon>Streptomycetaceae</taxon>
        <taxon>Streptomyces</taxon>
    </lineage>
</organism>
<keyword evidence="2" id="KW-1185">Reference proteome</keyword>
<evidence type="ECO:0000313" key="2">
    <source>
        <dbReference type="Proteomes" id="UP000217446"/>
    </source>
</evidence>
<gene>
    <name evidence="1" type="ORF">SO3561_08495</name>
</gene>
<accession>A0A250VRU5</accession>
<dbReference type="Pfam" id="PF11209">
    <property type="entry name" value="LmeA"/>
    <property type="match status" value="1"/>
</dbReference>